<keyword evidence="2" id="KW-1185">Reference proteome</keyword>
<accession>A0AAV6YML9</accession>
<name>A0AAV6YML9_ENGPU</name>
<comment type="caution">
    <text evidence="1">The sequence shown here is derived from an EMBL/GenBank/DDBJ whole genome shotgun (WGS) entry which is preliminary data.</text>
</comment>
<evidence type="ECO:0000313" key="2">
    <source>
        <dbReference type="Proteomes" id="UP000824782"/>
    </source>
</evidence>
<evidence type="ECO:0000313" key="1">
    <source>
        <dbReference type="EMBL" id="KAG8537896.1"/>
    </source>
</evidence>
<organism evidence="1 2">
    <name type="scientific">Engystomops pustulosus</name>
    <name type="common">Tungara frog</name>
    <name type="synonym">Physalaemus pustulosus</name>
    <dbReference type="NCBI Taxonomy" id="76066"/>
    <lineage>
        <taxon>Eukaryota</taxon>
        <taxon>Metazoa</taxon>
        <taxon>Chordata</taxon>
        <taxon>Craniata</taxon>
        <taxon>Vertebrata</taxon>
        <taxon>Euteleostomi</taxon>
        <taxon>Amphibia</taxon>
        <taxon>Batrachia</taxon>
        <taxon>Anura</taxon>
        <taxon>Neobatrachia</taxon>
        <taxon>Hyloidea</taxon>
        <taxon>Leptodactylidae</taxon>
        <taxon>Leiuperinae</taxon>
        <taxon>Engystomops</taxon>
    </lineage>
</organism>
<dbReference type="EMBL" id="WNYA01025559">
    <property type="protein sequence ID" value="KAG8537896.1"/>
    <property type="molecule type" value="Genomic_DNA"/>
</dbReference>
<proteinExistence type="predicted"/>
<protein>
    <submittedName>
        <fullName evidence="1">Uncharacterized protein</fullName>
    </submittedName>
</protein>
<gene>
    <name evidence="1" type="ORF">GDO81_023604</name>
</gene>
<dbReference type="Proteomes" id="UP000824782">
    <property type="component" value="Unassembled WGS sequence"/>
</dbReference>
<dbReference type="AlphaFoldDB" id="A0AAV6YML9"/>
<reference evidence="1" key="1">
    <citation type="thesis" date="2020" institute="ProQuest LLC" country="789 East Eisenhower Parkway, Ann Arbor, MI, USA">
        <title>Comparative Genomics and Chromosome Evolution.</title>
        <authorList>
            <person name="Mudd A.B."/>
        </authorList>
    </citation>
    <scope>NUCLEOTIDE SEQUENCE</scope>
    <source>
        <strain evidence="1">237g6f4</strain>
        <tissue evidence="1">Blood</tissue>
    </source>
</reference>
<sequence>MYKNKSLYPVVITHYITHHIDSAPCADTFKYTNTMYNNCPLSNQTQSSPFLCAAVSLEMFNSPNLLDIRIPSSPLIHLSRAERGSGGARL</sequence>